<dbReference type="Pfam" id="PF11716">
    <property type="entry name" value="MDMPI_N"/>
    <property type="match status" value="1"/>
</dbReference>
<evidence type="ECO:0000313" key="3">
    <source>
        <dbReference type="EMBL" id="WTW59415.1"/>
    </source>
</evidence>
<reference evidence="3" key="1">
    <citation type="submission" date="2022-10" db="EMBL/GenBank/DDBJ databases">
        <title>The complete genomes of actinobacterial strains from the NBC collection.</title>
        <authorList>
            <person name="Joergensen T.S."/>
            <person name="Alvarez Arevalo M."/>
            <person name="Sterndorff E.B."/>
            <person name="Faurdal D."/>
            <person name="Vuksanovic O."/>
            <person name="Mourched A.-S."/>
            <person name="Charusanti P."/>
            <person name="Shaw S."/>
            <person name="Blin K."/>
            <person name="Weber T."/>
        </authorList>
    </citation>
    <scope>NUCLEOTIDE SEQUENCE</scope>
    <source>
        <strain evidence="3">NBC_00003</strain>
    </source>
</reference>
<dbReference type="InterPro" id="IPR017517">
    <property type="entry name" value="Maleyloyr_isom"/>
</dbReference>
<organism evidence="3">
    <name type="scientific">Streptomyces sp. NBC_00003</name>
    <dbReference type="NCBI Taxonomy" id="2903608"/>
    <lineage>
        <taxon>Bacteria</taxon>
        <taxon>Bacillati</taxon>
        <taxon>Actinomycetota</taxon>
        <taxon>Actinomycetes</taxon>
        <taxon>Kitasatosporales</taxon>
        <taxon>Streptomycetaceae</taxon>
        <taxon>Streptomyces</taxon>
    </lineage>
</organism>
<accession>A0AAU2UX78</accession>
<dbReference type="EMBL" id="CP108318">
    <property type="protein sequence ID" value="WTW59415.1"/>
    <property type="molecule type" value="Genomic_DNA"/>
</dbReference>
<keyword evidence="3" id="KW-0413">Isomerase</keyword>
<evidence type="ECO:0000259" key="1">
    <source>
        <dbReference type="Pfam" id="PF07398"/>
    </source>
</evidence>
<dbReference type="InterPro" id="IPR024344">
    <property type="entry name" value="MDMPI_metal-binding"/>
</dbReference>
<name>A0AAU2UX78_9ACTN</name>
<dbReference type="NCBIfam" id="TIGR03083">
    <property type="entry name" value="maleylpyruvate isomerase family mycothiol-dependent enzyme"/>
    <property type="match status" value="1"/>
</dbReference>
<dbReference type="GO" id="GO:0005886">
    <property type="term" value="C:plasma membrane"/>
    <property type="evidence" value="ECO:0007669"/>
    <property type="project" value="TreeGrafter"/>
</dbReference>
<protein>
    <submittedName>
        <fullName evidence="3">Maleylpyruvate isomerase family mycothiol-dependent enzyme</fullName>
    </submittedName>
</protein>
<dbReference type="SUPFAM" id="SSF109854">
    <property type="entry name" value="DinB/YfiT-like putative metalloenzymes"/>
    <property type="match status" value="1"/>
</dbReference>
<feature type="domain" description="MDMPI C-terminal" evidence="1">
    <location>
        <begin position="165"/>
        <end position="259"/>
    </location>
</feature>
<feature type="domain" description="Mycothiol-dependent maleylpyruvate isomerase metal-binding" evidence="2">
    <location>
        <begin position="15"/>
        <end position="152"/>
    </location>
</feature>
<dbReference type="PANTHER" id="PTHR40758">
    <property type="entry name" value="CONSERVED PROTEIN"/>
    <property type="match status" value="1"/>
</dbReference>
<dbReference type="InterPro" id="IPR010872">
    <property type="entry name" value="MDMPI_C-term_domain"/>
</dbReference>
<dbReference type="PANTHER" id="PTHR40758:SF1">
    <property type="entry name" value="CONSERVED PROTEIN"/>
    <property type="match status" value="1"/>
</dbReference>
<dbReference type="InterPro" id="IPR034660">
    <property type="entry name" value="DinB/YfiT-like"/>
</dbReference>
<dbReference type="AlphaFoldDB" id="A0AAU2UX78"/>
<gene>
    <name evidence="3" type="ORF">OG549_01445</name>
</gene>
<dbReference type="Gene3D" id="1.20.120.450">
    <property type="entry name" value="dinb family like domain"/>
    <property type="match status" value="1"/>
</dbReference>
<dbReference type="GO" id="GO:0046872">
    <property type="term" value="F:metal ion binding"/>
    <property type="evidence" value="ECO:0007669"/>
    <property type="project" value="InterPro"/>
</dbReference>
<dbReference type="GO" id="GO:0016853">
    <property type="term" value="F:isomerase activity"/>
    <property type="evidence" value="ECO:0007669"/>
    <property type="project" value="UniProtKB-KW"/>
</dbReference>
<dbReference type="Pfam" id="PF07398">
    <property type="entry name" value="MDMPI_C"/>
    <property type="match status" value="1"/>
</dbReference>
<sequence length="267" mass="29419">MDHVAQFRREVEAFEGVARAVSRGEGGDGTALVPSCPGWSVADLVFHLGAVHRYVIHVVGEGLLDRPKDDDFAFLSLPADMEGWPDPQLAPNCGPLPVGLVDWFHEGASRLASLFAERDPAERVWSWSDEQSVGFWRRMQAIEAAVHRWDIEHALGAARPVNRQLAADAVSHTFEVMAPARRARRNAPAGQGERLRFRQSDGSGLWVVQLDPGGVLLNEGTGCCDVELTAAASELMLFLWHRIPSESLEIRGDAALLERYFKLVPPL</sequence>
<proteinExistence type="predicted"/>
<evidence type="ECO:0000259" key="2">
    <source>
        <dbReference type="Pfam" id="PF11716"/>
    </source>
</evidence>